<proteinExistence type="predicted"/>
<sequence length="89" mass="10231">MSAGCASDQHYPATNRVTPRKSGRKKKGYIRIKRLSDDKLAPPHRRFMCLSLYVCLIDPSVIRRDGFAVKNARGRARRPRESFETLIKN</sequence>
<organism evidence="2 3">
    <name type="scientific">Cyphomyrmex costatus</name>
    <dbReference type="NCBI Taxonomy" id="456900"/>
    <lineage>
        <taxon>Eukaryota</taxon>
        <taxon>Metazoa</taxon>
        <taxon>Ecdysozoa</taxon>
        <taxon>Arthropoda</taxon>
        <taxon>Hexapoda</taxon>
        <taxon>Insecta</taxon>
        <taxon>Pterygota</taxon>
        <taxon>Neoptera</taxon>
        <taxon>Endopterygota</taxon>
        <taxon>Hymenoptera</taxon>
        <taxon>Apocrita</taxon>
        <taxon>Aculeata</taxon>
        <taxon>Formicoidea</taxon>
        <taxon>Formicidae</taxon>
        <taxon>Myrmicinae</taxon>
        <taxon>Cyphomyrmex</taxon>
    </lineage>
</organism>
<evidence type="ECO:0000313" key="2">
    <source>
        <dbReference type="EMBL" id="KYM93934.1"/>
    </source>
</evidence>
<dbReference type="Proteomes" id="UP000078542">
    <property type="component" value="Unassembled WGS sequence"/>
</dbReference>
<name>A0A151I720_9HYME</name>
<gene>
    <name evidence="2" type="ORF">ALC62_15469</name>
</gene>
<reference evidence="2 3" key="1">
    <citation type="submission" date="2016-03" db="EMBL/GenBank/DDBJ databases">
        <title>Cyphomyrmex costatus WGS genome.</title>
        <authorList>
            <person name="Nygaard S."/>
            <person name="Hu H."/>
            <person name="Boomsma J."/>
            <person name="Zhang G."/>
        </authorList>
    </citation>
    <scope>NUCLEOTIDE SEQUENCE [LARGE SCALE GENOMIC DNA]</scope>
    <source>
        <strain evidence="2">MS0001</strain>
        <tissue evidence="2">Whole body</tissue>
    </source>
</reference>
<feature type="region of interest" description="Disordered" evidence="1">
    <location>
        <begin position="1"/>
        <end position="27"/>
    </location>
</feature>
<protein>
    <submittedName>
        <fullName evidence="2">Uncharacterized protein</fullName>
    </submittedName>
</protein>
<dbReference type="EMBL" id="KQ978451">
    <property type="protein sequence ID" value="KYM93934.1"/>
    <property type="molecule type" value="Genomic_DNA"/>
</dbReference>
<evidence type="ECO:0000313" key="3">
    <source>
        <dbReference type="Proteomes" id="UP000078542"/>
    </source>
</evidence>
<keyword evidence="3" id="KW-1185">Reference proteome</keyword>
<evidence type="ECO:0000256" key="1">
    <source>
        <dbReference type="SAM" id="MobiDB-lite"/>
    </source>
</evidence>
<dbReference type="AlphaFoldDB" id="A0A151I720"/>
<feature type="compositionally biased region" description="Basic residues" evidence="1">
    <location>
        <begin position="18"/>
        <end position="27"/>
    </location>
</feature>
<accession>A0A151I720</accession>